<keyword evidence="5" id="KW-0464">Manganese</keyword>
<evidence type="ECO:0000256" key="4">
    <source>
        <dbReference type="ARBA" id="ARBA00022801"/>
    </source>
</evidence>
<dbReference type="NCBIfam" id="TIGR00330">
    <property type="entry name" value="glpX"/>
    <property type="match status" value="1"/>
</dbReference>
<dbReference type="GO" id="GO:0042132">
    <property type="term" value="F:fructose 1,6-bisphosphate 1-phosphatase activity"/>
    <property type="evidence" value="ECO:0007669"/>
    <property type="project" value="UniProtKB-EC"/>
</dbReference>
<organism evidence="9 10">
    <name type="scientific">Alicyclobacillus fastidiosus</name>
    <dbReference type="NCBI Taxonomy" id="392011"/>
    <lineage>
        <taxon>Bacteria</taxon>
        <taxon>Bacillati</taxon>
        <taxon>Bacillota</taxon>
        <taxon>Bacilli</taxon>
        <taxon>Bacillales</taxon>
        <taxon>Alicyclobacillaceae</taxon>
        <taxon>Alicyclobacillus</taxon>
    </lineage>
</organism>
<dbReference type="EMBL" id="JBDXSU010000005">
    <property type="protein sequence ID" value="MFB5190284.1"/>
    <property type="molecule type" value="Genomic_DNA"/>
</dbReference>
<evidence type="ECO:0000256" key="3">
    <source>
        <dbReference type="ARBA" id="ARBA00022723"/>
    </source>
</evidence>
<keyword evidence="4 9" id="KW-0378">Hydrolase</keyword>
<evidence type="ECO:0000313" key="10">
    <source>
        <dbReference type="Proteomes" id="UP001579974"/>
    </source>
</evidence>
<protein>
    <recommendedName>
        <fullName evidence="8">Fructose-1,6-bisphosphatase</fullName>
    </recommendedName>
</protein>
<dbReference type="Gene3D" id="3.30.540.10">
    <property type="entry name" value="Fructose-1,6-Bisphosphatase, subunit A, domain 1"/>
    <property type="match status" value="1"/>
</dbReference>
<dbReference type="InterPro" id="IPR004464">
    <property type="entry name" value="FBPase_class-2/SBPase"/>
</dbReference>
<reference evidence="9 10" key="1">
    <citation type="journal article" date="2024" name="Int. J. Mol. Sci.">
        <title>Exploration of Alicyclobacillus spp. Genome in Search of Antibiotic Resistance.</title>
        <authorList>
            <person name="Bucka-Kolendo J."/>
            <person name="Kiousi D.E."/>
            <person name="Dekowska A."/>
            <person name="Mikolajczuk-Szczyrba A."/>
            <person name="Karadedos D.M."/>
            <person name="Michael P."/>
            <person name="Galanis A."/>
            <person name="Sokolowska B."/>
        </authorList>
    </citation>
    <scope>NUCLEOTIDE SEQUENCE [LARGE SCALE GENOMIC DNA]</scope>
    <source>
        <strain evidence="9 10">KKP 3000</strain>
    </source>
</reference>
<proteinExistence type="inferred from homology"/>
<keyword evidence="6 8" id="KW-0119">Carbohydrate metabolism</keyword>
<name>A0ABV5ADF1_9BACL</name>
<accession>A0ABV5ADF1</accession>
<evidence type="ECO:0000256" key="2">
    <source>
        <dbReference type="ARBA" id="ARBA00008989"/>
    </source>
</evidence>
<keyword evidence="3" id="KW-0479">Metal-binding</keyword>
<dbReference type="Gene3D" id="3.40.190.90">
    <property type="match status" value="1"/>
</dbReference>
<dbReference type="Proteomes" id="UP001579974">
    <property type="component" value="Unassembled WGS sequence"/>
</dbReference>
<dbReference type="Pfam" id="PF03320">
    <property type="entry name" value="FBPase_glpX"/>
    <property type="match status" value="1"/>
</dbReference>
<comment type="pathway">
    <text evidence="7">Carbohydrate biosynthesis.</text>
</comment>
<dbReference type="PIRSF" id="PIRSF004532">
    <property type="entry name" value="GlpX"/>
    <property type="match status" value="1"/>
</dbReference>
<dbReference type="PANTHER" id="PTHR30447">
    <property type="entry name" value="FRUCTOSE-1,6-BISPHOSPHATASE CLASS 2"/>
    <property type="match status" value="1"/>
</dbReference>
<dbReference type="RefSeq" id="WP_275473662.1">
    <property type="nucleotide sequence ID" value="NZ_CP162940.1"/>
</dbReference>
<evidence type="ECO:0000256" key="1">
    <source>
        <dbReference type="ARBA" id="ARBA00001273"/>
    </source>
</evidence>
<evidence type="ECO:0000256" key="7">
    <source>
        <dbReference type="ARBA" id="ARBA00024331"/>
    </source>
</evidence>
<evidence type="ECO:0000313" key="9">
    <source>
        <dbReference type="EMBL" id="MFB5190284.1"/>
    </source>
</evidence>
<dbReference type="CDD" id="cd01516">
    <property type="entry name" value="FBPase_glpX"/>
    <property type="match status" value="1"/>
</dbReference>
<comment type="similarity">
    <text evidence="2 8">Belongs to the FBPase class 2 family.</text>
</comment>
<evidence type="ECO:0000256" key="8">
    <source>
        <dbReference type="PIRNR" id="PIRNR004532"/>
    </source>
</evidence>
<sequence>MERELAMEIVRVTEFAALKSATWMGRGDKMAADGAATEAMRKMFDTVSMDGTVVIGEGEMDEAPMLYIGERLGTGVQPAVDVAVDPVEGTDTVAAGQANSMAVVAIAPSGCLLHAPDMYMDKIAVGRNAKGRVSFRKSVRENLMAVAQANGKDIKDVVAVILDRDRHTRLIEEVRESGARIKLIPNGDVAGALYTAFPDKGVDILLGSGGAPEGVLAACALKCLGGELLGRLLPENEEQRRRCEEMGITDVDHVLELDDLVRGDDAIFSATGITDGELLDGVRFLGNNRARTQTLVMRAKTGTVRFVEAFHNLNLKMGWES</sequence>
<dbReference type="PANTHER" id="PTHR30447:SF0">
    <property type="entry name" value="FRUCTOSE-1,6-BISPHOSPHATASE 1 CLASS 2-RELATED"/>
    <property type="match status" value="1"/>
</dbReference>
<keyword evidence="10" id="KW-1185">Reference proteome</keyword>
<dbReference type="SUPFAM" id="SSF56655">
    <property type="entry name" value="Carbohydrate phosphatase"/>
    <property type="match status" value="1"/>
</dbReference>
<gene>
    <name evidence="9" type="primary">glpX</name>
    <name evidence="9" type="ORF">KKP3000_003729</name>
</gene>
<comment type="catalytic activity">
    <reaction evidence="1">
        <text>beta-D-fructose 1,6-bisphosphate + H2O = beta-D-fructose 6-phosphate + phosphate</text>
        <dbReference type="Rhea" id="RHEA:11064"/>
        <dbReference type="ChEBI" id="CHEBI:15377"/>
        <dbReference type="ChEBI" id="CHEBI:32966"/>
        <dbReference type="ChEBI" id="CHEBI:43474"/>
        <dbReference type="ChEBI" id="CHEBI:57634"/>
        <dbReference type="EC" id="3.1.3.11"/>
    </reaction>
</comment>
<evidence type="ECO:0000256" key="5">
    <source>
        <dbReference type="ARBA" id="ARBA00023211"/>
    </source>
</evidence>
<comment type="caution">
    <text evidence="9">The sequence shown here is derived from an EMBL/GenBank/DDBJ whole genome shotgun (WGS) entry which is preliminary data.</text>
</comment>
<evidence type="ECO:0000256" key="6">
    <source>
        <dbReference type="ARBA" id="ARBA00023277"/>
    </source>
</evidence>